<dbReference type="Proteomes" id="UP001329430">
    <property type="component" value="Chromosome 9"/>
</dbReference>
<keyword evidence="2" id="KW-0732">Signal</keyword>
<feature type="chain" id="PRO_5042967488" evidence="2">
    <location>
        <begin position="23"/>
        <end position="154"/>
    </location>
</feature>
<protein>
    <submittedName>
        <fullName evidence="3">Uncharacterized protein</fullName>
    </submittedName>
</protein>
<evidence type="ECO:0000313" key="3">
    <source>
        <dbReference type="EMBL" id="KAK5639290.1"/>
    </source>
</evidence>
<feature type="compositionally biased region" description="Basic and acidic residues" evidence="1">
    <location>
        <begin position="64"/>
        <end position="82"/>
    </location>
</feature>
<dbReference type="AlphaFoldDB" id="A0AAN7Z812"/>
<evidence type="ECO:0000313" key="4">
    <source>
        <dbReference type="Proteomes" id="UP001329430"/>
    </source>
</evidence>
<evidence type="ECO:0000256" key="2">
    <source>
        <dbReference type="SAM" id="SignalP"/>
    </source>
</evidence>
<name>A0AAN7Z812_9COLE</name>
<sequence length="154" mass="17668">MQFTMSNKFIAIIPLPLLLMLAKKMLVKNTKLNESKNPLGDEDIPKDPNPPVVNTEMKSSSSEEEIRVNNSKRDKDVNDGKNKRSYSTVNVYHENDIELKCISLCRFLSSLRQLPPERGSYLANDLKVALQERNCGFRFSDWNVGNICTYKNRN</sequence>
<proteinExistence type="predicted"/>
<gene>
    <name evidence="3" type="ORF">RI129_011782</name>
</gene>
<organism evidence="3 4">
    <name type="scientific">Pyrocoelia pectoralis</name>
    <dbReference type="NCBI Taxonomy" id="417401"/>
    <lineage>
        <taxon>Eukaryota</taxon>
        <taxon>Metazoa</taxon>
        <taxon>Ecdysozoa</taxon>
        <taxon>Arthropoda</taxon>
        <taxon>Hexapoda</taxon>
        <taxon>Insecta</taxon>
        <taxon>Pterygota</taxon>
        <taxon>Neoptera</taxon>
        <taxon>Endopterygota</taxon>
        <taxon>Coleoptera</taxon>
        <taxon>Polyphaga</taxon>
        <taxon>Elateriformia</taxon>
        <taxon>Elateroidea</taxon>
        <taxon>Lampyridae</taxon>
        <taxon>Lampyrinae</taxon>
        <taxon>Pyrocoelia</taxon>
    </lineage>
</organism>
<keyword evidence="4" id="KW-1185">Reference proteome</keyword>
<evidence type="ECO:0000256" key="1">
    <source>
        <dbReference type="SAM" id="MobiDB-lite"/>
    </source>
</evidence>
<dbReference type="EMBL" id="JAVRBK010000009">
    <property type="protein sequence ID" value="KAK5639290.1"/>
    <property type="molecule type" value="Genomic_DNA"/>
</dbReference>
<reference evidence="3 4" key="1">
    <citation type="journal article" date="2024" name="Insects">
        <title>An Improved Chromosome-Level Genome Assembly of the Firefly Pyrocoelia pectoralis.</title>
        <authorList>
            <person name="Fu X."/>
            <person name="Meyer-Rochow V.B."/>
            <person name="Ballantyne L."/>
            <person name="Zhu X."/>
        </authorList>
    </citation>
    <scope>NUCLEOTIDE SEQUENCE [LARGE SCALE GENOMIC DNA]</scope>
    <source>
        <strain evidence="3">XCY_ONT2</strain>
    </source>
</reference>
<feature type="region of interest" description="Disordered" evidence="1">
    <location>
        <begin position="33"/>
        <end position="84"/>
    </location>
</feature>
<comment type="caution">
    <text evidence="3">The sequence shown here is derived from an EMBL/GenBank/DDBJ whole genome shotgun (WGS) entry which is preliminary data.</text>
</comment>
<accession>A0AAN7Z812</accession>
<feature type="signal peptide" evidence="2">
    <location>
        <begin position="1"/>
        <end position="22"/>
    </location>
</feature>